<dbReference type="Pfam" id="PF01593">
    <property type="entry name" value="Amino_oxidase"/>
    <property type="match status" value="1"/>
</dbReference>
<keyword evidence="3" id="KW-1185">Reference proteome</keyword>
<dbReference type="OrthoDB" id="5792777at2"/>
<evidence type="ECO:0000313" key="2">
    <source>
        <dbReference type="EMBL" id="RJY08288.1"/>
    </source>
</evidence>
<dbReference type="RefSeq" id="WP_120047175.1">
    <property type="nucleotide sequence ID" value="NZ_RAHX01000001.1"/>
</dbReference>
<accession>A0A419RR75</accession>
<dbReference type="PANTHER" id="PTHR16128:SF5">
    <property type="entry name" value="FAD_NAD(P)-BINDING OXIDOREDUCTASE FAMILY PROTEIN"/>
    <property type="match status" value="1"/>
</dbReference>
<reference evidence="2 3" key="1">
    <citation type="journal article" date="2017" name="Int. J. Syst. Evol. Microbiol.">
        <title>Erythrobacter aquimixticola sp. nov., isolated from the junction between the ocean and a freshwater spring.</title>
        <authorList>
            <person name="Park S."/>
            <person name="Jung Y.T."/>
            <person name="Choi S.J."/>
            <person name="Yoon J.H."/>
        </authorList>
    </citation>
    <scope>NUCLEOTIDE SEQUENCE [LARGE SCALE GENOMIC DNA]</scope>
    <source>
        <strain evidence="2 3">JSSK-14</strain>
    </source>
</reference>
<sequence length="304" mass="32414">MKIAIIGAGMAGLSCGARLKSAGHDVKLFDKGRGPGGRMATRRAEVDGKILHFDHGAQYLTVSDDRFGEQVARWEADGVVAKWPAAKDGAWVGTPGMNAPIKAMASEQHVHFATRIETITADGEGWRVGDDNFDAVVVATPAEQVPALLADHAPDFAELAERTVSDPCWTVMAAFDGQLDAPDTLRHAGSIGWAARNSAKPQRAGNECWVIQGSPEWSREYLEEEADGVATLLLDAFREQVGGAVPLARHVSAHRWRYSMSGNAGEGALWNSASGIGVCGDWLLGPRVECAFLSGWELADIIGG</sequence>
<dbReference type="GO" id="GO:0016491">
    <property type="term" value="F:oxidoreductase activity"/>
    <property type="evidence" value="ECO:0007669"/>
    <property type="project" value="InterPro"/>
</dbReference>
<dbReference type="SUPFAM" id="SSF51905">
    <property type="entry name" value="FAD/NAD(P)-binding domain"/>
    <property type="match status" value="1"/>
</dbReference>
<organism evidence="2 3">
    <name type="scientific">Aurantiacibacter aquimixticola</name>
    <dbReference type="NCBI Taxonomy" id="1958945"/>
    <lineage>
        <taxon>Bacteria</taxon>
        <taxon>Pseudomonadati</taxon>
        <taxon>Pseudomonadota</taxon>
        <taxon>Alphaproteobacteria</taxon>
        <taxon>Sphingomonadales</taxon>
        <taxon>Erythrobacteraceae</taxon>
        <taxon>Aurantiacibacter</taxon>
    </lineage>
</organism>
<gene>
    <name evidence="2" type="ORF">D6201_01970</name>
</gene>
<dbReference type="InterPro" id="IPR036188">
    <property type="entry name" value="FAD/NAD-bd_sf"/>
</dbReference>
<evidence type="ECO:0000313" key="3">
    <source>
        <dbReference type="Proteomes" id="UP000285232"/>
    </source>
</evidence>
<dbReference type="Gene3D" id="3.50.50.60">
    <property type="entry name" value="FAD/NAD(P)-binding domain"/>
    <property type="match status" value="1"/>
</dbReference>
<dbReference type="Proteomes" id="UP000285232">
    <property type="component" value="Unassembled WGS sequence"/>
</dbReference>
<feature type="domain" description="Amine oxidase" evidence="1">
    <location>
        <begin position="88"/>
        <end position="257"/>
    </location>
</feature>
<dbReference type="PANTHER" id="PTHR16128">
    <property type="entry name" value="FAD/NAD(P)-BINDING OXIDOREDUCTASE FAMILY PROTEIN"/>
    <property type="match status" value="1"/>
</dbReference>
<comment type="caution">
    <text evidence="2">The sequence shown here is derived from an EMBL/GenBank/DDBJ whole genome shotgun (WGS) entry which is preliminary data.</text>
</comment>
<evidence type="ECO:0000259" key="1">
    <source>
        <dbReference type="Pfam" id="PF01593"/>
    </source>
</evidence>
<dbReference type="Pfam" id="PF13450">
    <property type="entry name" value="NAD_binding_8"/>
    <property type="match status" value="1"/>
</dbReference>
<protein>
    <submittedName>
        <fullName evidence="2">FAD-binding protein</fullName>
    </submittedName>
</protein>
<dbReference type="EMBL" id="RAHX01000001">
    <property type="protein sequence ID" value="RJY08288.1"/>
    <property type="molecule type" value="Genomic_DNA"/>
</dbReference>
<dbReference type="AlphaFoldDB" id="A0A419RR75"/>
<name>A0A419RR75_9SPHN</name>
<dbReference type="Gene3D" id="3.90.660.10">
    <property type="match status" value="1"/>
</dbReference>
<dbReference type="InterPro" id="IPR002937">
    <property type="entry name" value="Amino_oxidase"/>
</dbReference>
<proteinExistence type="predicted"/>
<dbReference type="PROSITE" id="PS51257">
    <property type="entry name" value="PROKAR_LIPOPROTEIN"/>
    <property type="match status" value="1"/>
</dbReference>